<organism evidence="1 2">
    <name type="scientific">Listeria booriae</name>
    <dbReference type="NCBI Taxonomy" id="1552123"/>
    <lineage>
        <taxon>Bacteria</taxon>
        <taxon>Bacillati</taxon>
        <taxon>Bacillota</taxon>
        <taxon>Bacilli</taxon>
        <taxon>Bacillales</taxon>
        <taxon>Listeriaceae</taxon>
        <taxon>Listeria</taxon>
    </lineage>
</organism>
<dbReference type="Proteomes" id="UP000544413">
    <property type="component" value="Unassembled WGS sequence"/>
</dbReference>
<protein>
    <submittedName>
        <fullName evidence="1">Uncharacterized protein</fullName>
    </submittedName>
</protein>
<proteinExistence type="predicted"/>
<dbReference type="AlphaFoldDB" id="A0A841YLJ6"/>
<name>A0A841YLJ6_9LIST</name>
<dbReference type="EMBL" id="JAARPT010000002">
    <property type="protein sequence ID" value="MBC1400904.1"/>
    <property type="molecule type" value="Genomic_DNA"/>
</dbReference>
<reference evidence="1 2" key="1">
    <citation type="submission" date="2020-03" db="EMBL/GenBank/DDBJ databases">
        <title>Soil Listeria distribution.</title>
        <authorList>
            <person name="Liao J."/>
            <person name="Wiedmann M."/>
        </authorList>
    </citation>
    <scope>NUCLEOTIDE SEQUENCE [LARGE SCALE GENOMIC DNA]</scope>
    <source>
        <strain evidence="1 2">FSL L7-1658</strain>
    </source>
</reference>
<comment type="caution">
    <text evidence="1">The sequence shown here is derived from an EMBL/GenBank/DDBJ whole genome shotgun (WGS) entry which is preliminary data.</text>
</comment>
<gene>
    <name evidence="1" type="ORF">HB836_04775</name>
</gene>
<accession>A0A841YLJ6</accession>
<sequence>MVVFRNLAYFIADYQFMANQYYTEEHVLESLYQALQEQGLNNSSGYGEDVFVYVLPALNACEGKLVSFIFYAQEDEGCLLYSGWSQRE</sequence>
<evidence type="ECO:0000313" key="2">
    <source>
        <dbReference type="Proteomes" id="UP000544413"/>
    </source>
</evidence>
<evidence type="ECO:0000313" key="1">
    <source>
        <dbReference type="EMBL" id="MBC1400904.1"/>
    </source>
</evidence>
<dbReference type="RefSeq" id="WP_185405623.1">
    <property type="nucleotide sequence ID" value="NZ_JAARPT010000002.1"/>
</dbReference>